<dbReference type="Proteomes" id="UP000294543">
    <property type="component" value="Unassembled WGS sequence"/>
</dbReference>
<accession>A0A4R4WZ75</accession>
<reference evidence="6 7" key="1">
    <citation type="submission" date="2019-03" db="EMBL/GenBank/DDBJ databases">
        <title>Draft genome sequences of novel Actinobacteria.</title>
        <authorList>
            <person name="Sahin N."/>
            <person name="Ay H."/>
            <person name="Saygin H."/>
        </authorList>
    </citation>
    <scope>NUCLEOTIDE SEQUENCE [LARGE SCALE GENOMIC DNA]</scope>
    <source>
        <strain evidence="6 7">KC712</strain>
    </source>
</reference>
<protein>
    <recommendedName>
        <fullName evidence="5">Sulfatase N-terminal domain-containing protein</fullName>
    </recommendedName>
</protein>
<keyword evidence="7" id="KW-1185">Reference proteome</keyword>
<dbReference type="InterPro" id="IPR024607">
    <property type="entry name" value="Sulfatase_CS"/>
</dbReference>
<dbReference type="CDD" id="cd16026">
    <property type="entry name" value="GALNS_like"/>
    <property type="match status" value="1"/>
</dbReference>
<dbReference type="Pfam" id="PF00884">
    <property type="entry name" value="Sulfatase"/>
    <property type="match status" value="1"/>
</dbReference>
<evidence type="ECO:0000256" key="2">
    <source>
        <dbReference type="ARBA" id="ARBA00022723"/>
    </source>
</evidence>
<evidence type="ECO:0000256" key="3">
    <source>
        <dbReference type="ARBA" id="ARBA00022801"/>
    </source>
</evidence>
<feature type="domain" description="Sulfatase N-terminal" evidence="5">
    <location>
        <begin position="5"/>
        <end position="297"/>
    </location>
</feature>
<dbReference type="AlphaFoldDB" id="A0A4R4WZ75"/>
<proteinExistence type="inferred from homology"/>
<dbReference type="PROSITE" id="PS00523">
    <property type="entry name" value="SULFATASE_1"/>
    <property type="match status" value="1"/>
</dbReference>
<evidence type="ECO:0000256" key="4">
    <source>
        <dbReference type="ARBA" id="ARBA00022837"/>
    </source>
</evidence>
<dbReference type="SUPFAM" id="SSF53649">
    <property type="entry name" value="Alkaline phosphatase-like"/>
    <property type="match status" value="1"/>
</dbReference>
<dbReference type="OrthoDB" id="9777306at2"/>
<evidence type="ECO:0000313" key="7">
    <source>
        <dbReference type="Proteomes" id="UP000294543"/>
    </source>
</evidence>
<evidence type="ECO:0000259" key="5">
    <source>
        <dbReference type="Pfam" id="PF00884"/>
    </source>
</evidence>
<dbReference type="Gene3D" id="3.30.1120.10">
    <property type="match status" value="1"/>
</dbReference>
<dbReference type="RefSeq" id="WP_132507008.1">
    <property type="nucleotide sequence ID" value="NZ_SMKP01000020.1"/>
</dbReference>
<dbReference type="GO" id="GO:0046872">
    <property type="term" value="F:metal ion binding"/>
    <property type="evidence" value="ECO:0007669"/>
    <property type="project" value="UniProtKB-KW"/>
</dbReference>
<keyword evidence="4" id="KW-0106">Calcium</keyword>
<dbReference type="PANTHER" id="PTHR42693:SF53">
    <property type="entry name" value="ENDO-4-O-SULFATASE"/>
    <property type="match status" value="1"/>
</dbReference>
<gene>
    <name evidence="6" type="ORF">E1294_09815</name>
</gene>
<dbReference type="InterPro" id="IPR000917">
    <property type="entry name" value="Sulfatase_N"/>
</dbReference>
<comment type="similarity">
    <text evidence="1">Belongs to the sulfatase family.</text>
</comment>
<dbReference type="InterPro" id="IPR017850">
    <property type="entry name" value="Alkaline_phosphatase_core_sf"/>
</dbReference>
<sequence length="411" mass="45370">MNDRPNVVLVFMDDMGYGDMGAMGGSVVKTPRMDSVAENGIAFRHMYSAAPVCTPSRAALMTGRYAQRVGLPRVLFPHEGEGLSSWERTVPEVLKASGYRTAGYGKWHLGCRPEHNPTRHGFDDFFGLLYSNDMDPVHLYDGEKPVRTEVEQALLTKQYTDRAIEFIERGGDEPFFVYLAHTMPHIPLHVEEGFRGTSRGGTYGDTIECIDFHLGRLLDKLDELGLTDDTLVIVTSDNGPWFEGSTGGLRGRKIDTWEGGIRMPFVAQWPARIPAGSVCDEPACFVDLLPTLAGLAGGEVPDDRPVDGIDIASALTGGPMPEREALYFFHNWTMNALRQGRWKLHIDRNPQPDRRELPQLFDLEADPGEAYNVANLEPDVMARLTGLATSFAAEIAAQRTEAEGRAAGRCA</sequence>
<dbReference type="EMBL" id="SMKP01000020">
    <property type="protein sequence ID" value="TDD23121.1"/>
    <property type="molecule type" value="Genomic_DNA"/>
</dbReference>
<dbReference type="PANTHER" id="PTHR42693">
    <property type="entry name" value="ARYLSULFATASE FAMILY MEMBER"/>
    <property type="match status" value="1"/>
</dbReference>
<name>A0A4R4WZ75_9ACTN</name>
<organism evidence="6 7">
    <name type="scientific">Nonomuraea diastatica</name>
    <dbReference type="NCBI Taxonomy" id="1848329"/>
    <lineage>
        <taxon>Bacteria</taxon>
        <taxon>Bacillati</taxon>
        <taxon>Actinomycetota</taxon>
        <taxon>Actinomycetes</taxon>
        <taxon>Streptosporangiales</taxon>
        <taxon>Streptosporangiaceae</taxon>
        <taxon>Nonomuraea</taxon>
    </lineage>
</organism>
<comment type="caution">
    <text evidence="6">The sequence shown here is derived from an EMBL/GenBank/DDBJ whole genome shotgun (WGS) entry which is preliminary data.</text>
</comment>
<dbReference type="Gene3D" id="3.40.720.10">
    <property type="entry name" value="Alkaline Phosphatase, subunit A"/>
    <property type="match status" value="1"/>
</dbReference>
<dbReference type="GO" id="GO:0004065">
    <property type="term" value="F:arylsulfatase activity"/>
    <property type="evidence" value="ECO:0007669"/>
    <property type="project" value="TreeGrafter"/>
</dbReference>
<keyword evidence="2" id="KW-0479">Metal-binding</keyword>
<keyword evidence="3" id="KW-0378">Hydrolase</keyword>
<evidence type="ECO:0000256" key="1">
    <source>
        <dbReference type="ARBA" id="ARBA00008779"/>
    </source>
</evidence>
<evidence type="ECO:0000313" key="6">
    <source>
        <dbReference type="EMBL" id="TDD23121.1"/>
    </source>
</evidence>
<dbReference type="InterPro" id="IPR050738">
    <property type="entry name" value="Sulfatase"/>
</dbReference>